<evidence type="ECO:0000313" key="2">
    <source>
        <dbReference type="Proteomes" id="UP000003163"/>
    </source>
</evidence>
<comment type="caution">
    <text evidence="1">The sequence shown here is derived from an EMBL/GenBank/DDBJ whole genome shotgun (WGS) entry which is preliminary data.</text>
</comment>
<dbReference type="VEuPathDB" id="MicrosporidiaDB:EDEG_01171"/>
<proteinExistence type="predicted"/>
<dbReference type="HOGENOM" id="CLU_2306043_0_0_1"/>
<protein>
    <submittedName>
        <fullName evidence="1">Uncharacterized protein</fullName>
    </submittedName>
</protein>
<sequence>MFQYTNKTYFSYSNTMILFFSKYRDYKKYLEIQKYNYFCLIAQFFYNDALILMYTCKFFRYSNIKFQHADRFTIFFLQKNYKYFLNQNMKKTLKYIIGNT</sequence>
<keyword evidence="2" id="KW-1185">Reference proteome</keyword>
<accession>J9DAV6</accession>
<organism evidence="1 2">
    <name type="scientific">Edhazardia aedis (strain USNM 41457)</name>
    <name type="common">Microsporidian parasite</name>
    <dbReference type="NCBI Taxonomy" id="1003232"/>
    <lineage>
        <taxon>Eukaryota</taxon>
        <taxon>Fungi</taxon>
        <taxon>Fungi incertae sedis</taxon>
        <taxon>Microsporidia</taxon>
        <taxon>Edhazardia</taxon>
    </lineage>
</organism>
<reference evidence="1 2" key="1">
    <citation type="submission" date="2011-08" db="EMBL/GenBank/DDBJ databases">
        <authorList>
            <person name="Liu Z.J."/>
            <person name="Shi F.L."/>
            <person name="Lu J.Q."/>
            <person name="Li M."/>
            <person name="Wang Z.L."/>
        </authorList>
    </citation>
    <scope>NUCLEOTIDE SEQUENCE [LARGE SCALE GENOMIC DNA]</scope>
    <source>
        <strain evidence="1 2">USNM 41457</strain>
    </source>
</reference>
<evidence type="ECO:0000313" key="1">
    <source>
        <dbReference type="EMBL" id="EJW04619.1"/>
    </source>
</evidence>
<dbReference type="AlphaFoldDB" id="J9DAV6"/>
<reference evidence="2" key="2">
    <citation type="submission" date="2015-07" db="EMBL/GenBank/DDBJ databases">
        <title>Contrasting host-pathogen interactions and genome evolution in two generalist and specialist microsporidian pathogens of mosquitoes.</title>
        <authorList>
            <consortium name="The Broad Institute Genomics Platform"/>
            <consortium name="The Broad Institute Genome Sequencing Center for Infectious Disease"/>
            <person name="Cuomo C.A."/>
            <person name="Sanscrainte N.D."/>
            <person name="Goldberg J.M."/>
            <person name="Heiman D."/>
            <person name="Young S."/>
            <person name="Zeng Q."/>
            <person name="Becnel J.J."/>
            <person name="Birren B.W."/>
        </authorList>
    </citation>
    <scope>NUCLEOTIDE SEQUENCE [LARGE SCALE GENOMIC DNA]</scope>
    <source>
        <strain evidence="2">USNM 41457</strain>
    </source>
</reference>
<dbReference type="Proteomes" id="UP000003163">
    <property type="component" value="Unassembled WGS sequence"/>
</dbReference>
<gene>
    <name evidence="1" type="ORF">EDEG_01171</name>
</gene>
<dbReference type="EMBL" id="AFBI03000016">
    <property type="protein sequence ID" value="EJW04619.1"/>
    <property type="molecule type" value="Genomic_DNA"/>
</dbReference>
<dbReference type="InParanoid" id="J9DAV6"/>
<name>J9DAV6_EDHAE</name>